<sequence length="125" mass="14209">MTKLPVKVLPTNDSGRLLVRLSVKYRSDIPRYGIARLTNLENRKFERVLVLGHDDDTAIFMPYDIRKALGVEKGAELQFLIEEVYWFSKIFWLLNSRDPAVHVPAWLALASVLLGALGVAIAFIR</sequence>
<comment type="caution">
    <text evidence="2">The sequence shown here is derived from an EMBL/GenBank/DDBJ whole genome shotgun (WGS) entry which is preliminary data.</text>
</comment>
<dbReference type="Proteomes" id="UP001208690">
    <property type="component" value="Unassembled WGS sequence"/>
</dbReference>
<keyword evidence="3" id="KW-1185">Reference proteome</keyword>
<keyword evidence="1" id="KW-0812">Transmembrane</keyword>
<feature type="transmembrane region" description="Helical" evidence="1">
    <location>
        <begin position="103"/>
        <end position="124"/>
    </location>
</feature>
<dbReference type="RefSeq" id="WP_263845716.1">
    <property type="nucleotide sequence ID" value="NZ_JALIEB010000016.1"/>
</dbReference>
<accession>A0ABT3BIU0</accession>
<name>A0ABT3BIU0_9RHOB</name>
<dbReference type="EMBL" id="JALIEB010000016">
    <property type="protein sequence ID" value="MCV3273491.1"/>
    <property type="molecule type" value="Genomic_DNA"/>
</dbReference>
<protein>
    <submittedName>
        <fullName evidence="2">Uncharacterized protein</fullName>
    </submittedName>
</protein>
<reference evidence="2 3" key="1">
    <citation type="submission" date="2022-04" db="EMBL/GenBank/DDBJ databases">
        <title>Roseobacter sp. WL0113 is a bacterium isolated from neritic sediment.</title>
        <authorList>
            <person name="Wang L."/>
            <person name="He W."/>
            <person name="Zhang D.-F."/>
        </authorList>
    </citation>
    <scope>NUCLEOTIDE SEQUENCE [LARGE SCALE GENOMIC DNA]</scope>
    <source>
        <strain evidence="2 3">WL0113</strain>
    </source>
</reference>
<keyword evidence="1" id="KW-1133">Transmembrane helix</keyword>
<keyword evidence="1" id="KW-0472">Membrane</keyword>
<evidence type="ECO:0000313" key="2">
    <source>
        <dbReference type="EMBL" id="MCV3273491.1"/>
    </source>
</evidence>
<proteinExistence type="predicted"/>
<organism evidence="2 3">
    <name type="scientific">Roseobacter sinensis</name>
    <dbReference type="NCBI Taxonomy" id="2931391"/>
    <lineage>
        <taxon>Bacteria</taxon>
        <taxon>Pseudomonadati</taxon>
        <taxon>Pseudomonadota</taxon>
        <taxon>Alphaproteobacteria</taxon>
        <taxon>Rhodobacterales</taxon>
        <taxon>Roseobacteraceae</taxon>
        <taxon>Roseobacter</taxon>
    </lineage>
</organism>
<gene>
    <name evidence="2" type="ORF">MUB52_18825</name>
</gene>
<evidence type="ECO:0000256" key="1">
    <source>
        <dbReference type="SAM" id="Phobius"/>
    </source>
</evidence>
<evidence type="ECO:0000313" key="3">
    <source>
        <dbReference type="Proteomes" id="UP001208690"/>
    </source>
</evidence>